<accession>A0A484KDT5</accession>
<name>A0A484KDT5_9ASTE</name>
<dbReference type="AlphaFoldDB" id="A0A484KDT5"/>
<keyword evidence="1" id="KW-0472">Membrane</keyword>
<feature type="transmembrane region" description="Helical" evidence="1">
    <location>
        <begin position="108"/>
        <end position="129"/>
    </location>
</feature>
<feature type="transmembrane region" description="Helical" evidence="1">
    <location>
        <begin position="68"/>
        <end position="88"/>
    </location>
</feature>
<evidence type="ECO:0000313" key="3">
    <source>
        <dbReference type="Proteomes" id="UP000595140"/>
    </source>
</evidence>
<keyword evidence="3" id="KW-1185">Reference proteome</keyword>
<sequence length="169" mass="18849">MEVGTTSISSSSSWHRNPDEKFLSSTDDILFDCVPAGSEEASIEAIWTGGTPRVERPNSLSNLIFQRAGVFLIFILSKPGFIFSFHKVIGVNSDPATVSSFLSQKGPILLDVFFWGLFLRLSWMQAFFWKQRLLLQKGMEKLGCTLAVGSRRDWRYARLTLAEGSFSGG</sequence>
<dbReference type="Proteomes" id="UP000595140">
    <property type="component" value="Unassembled WGS sequence"/>
</dbReference>
<proteinExistence type="predicted"/>
<keyword evidence="1" id="KW-0812">Transmembrane</keyword>
<reference evidence="2 3" key="1">
    <citation type="submission" date="2018-04" db="EMBL/GenBank/DDBJ databases">
        <authorList>
            <person name="Vogel A."/>
        </authorList>
    </citation>
    <scope>NUCLEOTIDE SEQUENCE [LARGE SCALE GENOMIC DNA]</scope>
</reference>
<gene>
    <name evidence="2" type="ORF">CCAM_LOCUS5847</name>
</gene>
<organism evidence="2 3">
    <name type="scientific">Cuscuta campestris</name>
    <dbReference type="NCBI Taxonomy" id="132261"/>
    <lineage>
        <taxon>Eukaryota</taxon>
        <taxon>Viridiplantae</taxon>
        <taxon>Streptophyta</taxon>
        <taxon>Embryophyta</taxon>
        <taxon>Tracheophyta</taxon>
        <taxon>Spermatophyta</taxon>
        <taxon>Magnoliopsida</taxon>
        <taxon>eudicotyledons</taxon>
        <taxon>Gunneridae</taxon>
        <taxon>Pentapetalae</taxon>
        <taxon>asterids</taxon>
        <taxon>lamiids</taxon>
        <taxon>Solanales</taxon>
        <taxon>Convolvulaceae</taxon>
        <taxon>Cuscuteae</taxon>
        <taxon>Cuscuta</taxon>
        <taxon>Cuscuta subgen. Grammica</taxon>
        <taxon>Cuscuta sect. Cleistogrammica</taxon>
    </lineage>
</organism>
<dbReference type="EMBL" id="OOIL02000369">
    <property type="protein sequence ID" value="VFQ64071.1"/>
    <property type="molecule type" value="Genomic_DNA"/>
</dbReference>
<keyword evidence="1" id="KW-1133">Transmembrane helix</keyword>
<evidence type="ECO:0000313" key="2">
    <source>
        <dbReference type="EMBL" id="VFQ64071.1"/>
    </source>
</evidence>
<evidence type="ECO:0000256" key="1">
    <source>
        <dbReference type="SAM" id="Phobius"/>
    </source>
</evidence>
<protein>
    <submittedName>
        <fullName evidence="2">Uncharacterized protein</fullName>
    </submittedName>
</protein>